<dbReference type="NCBIfam" id="TIGR01539">
    <property type="entry name" value="portal_lambda"/>
    <property type="match status" value="1"/>
</dbReference>
<sequence length="484" mass="52640">MNVMDRAIAAVSPVWGAKRAAARRAIGHLNKQSQRYVGKPGDWDRNTGNPDDARPARATDRKRVIDLVSSDPFARKALSALVNNTVGWGITGAPKKAPTTFRKLWNDWLKTCDWYGRLGFNGLQELAVRTMFREGEVFVVFQTLSLAEAAGSVPLRLQLLDAGMLATSVYSHGGNDVSDGVECDARGRIVAYHFYEGRPSQRWASYRTVRVPAADVIHLFVQEYVGQRRGHSVFNTIVKRLGDIDESVEAELVRKNIEACFAAFITQGVDDDGVVFGQLQGDAEASPLGIQSEGLTPGMVSRLAPGESVKFGDPKASGGLNDILRLALLSAAAGAGITYEHFGDLSNVNYSSYRAGNLEFQRSTGRIQYNTLIPVFLDRVAARFQEAAFTAGLMPNRVYEMGWSPPPFESIDRAKEATADILEMAAGLESRPNLVVARGYDPEQLRTEIAEDRAANRDANLVFAGDAPPSQYAPAEAAPATAAE</sequence>
<keyword evidence="3" id="KW-1185">Reference proteome</keyword>
<evidence type="ECO:0000313" key="3">
    <source>
        <dbReference type="Proteomes" id="UP000517753"/>
    </source>
</evidence>
<dbReference type="GO" id="GO:0019068">
    <property type="term" value="P:virion assembly"/>
    <property type="evidence" value="ECO:0007669"/>
    <property type="project" value="InterPro"/>
</dbReference>
<dbReference type="AlphaFoldDB" id="A0A7Y9FKF2"/>
<evidence type="ECO:0000313" key="2">
    <source>
        <dbReference type="EMBL" id="NYD88905.1"/>
    </source>
</evidence>
<dbReference type="InterPro" id="IPR006429">
    <property type="entry name" value="Phage_lambda_portal"/>
</dbReference>
<reference evidence="2 3" key="2">
    <citation type="submission" date="2020-08" db="EMBL/GenBank/DDBJ databases">
        <title>The Agave Microbiome: Exploring the role of microbial communities in plant adaptations to desert environments.</title>
        <authorList>
            <person name="Partida-Martinez L.P."/>
        </authorList>
    </citation>
    <scope>NUCLEOTIDE SEQUENCE [LARGE SCALE GENOMIC DNA]</scope>
    <source>
        <strain evidence="2 3">AS2.3</strain>
    </source>
</reference>
<proteinExistence type="predicted"/>
<dbReference type="GO" id="GO:0005198">
    <property type="term" value="F:structural molecule activity"/>
    <property type="evidence" value="ECO:0007669"/>
    <property type="project" value="InterPro"/>
</dbReference>
<feature type="compositionally biased region" description="Low complexity" evidence="1">
    <location>
        <begin position="467"/>
        <end position="484"/>
    </location>
</feature>
<dbReference type="EMBL" id="JACCBY010000001">
    <property type="protein sequence ID" value="NYD88905.1"/>
    <property type="molecule type" value="Genomic_DNA"/>
</dbReference>
<feature type="region of interest" description="Disordered" evidence="1">
    <location>
        <begin position="36"/>
        <end position="58"/>
    </location>
</feature>
<gene>
    <name evidence="2" type="ORF">HD841_000674</name>
</gene>
<reference evidence="2 3" key="1">
    <citation type="submission" date="2020-07" db="EMBL/GenBank/DDBJ databases">
        <authorList>
            <person name="Partida-Martinez L."/>
            <person name="Huntemann M."/>
            <person name="Clum A."/>
            <person name="Wang J."/>
            <person name="Palaniappan K."/>
            <person name="Ritter S."/>
            <person name="Chen I.-M."/>
            <person name="Stamatis D."/>
            <person name="Reddy T."/>
            <person name="O'Malley R."/>
            <person name="Daum C."/>
            <person name="Shapiro N."/>
            <person name="Ivanova N."/>
            <person name="Kyrpides N."/>
            <person name="Woyke T."/>
        </authorList>
    </citation>
    <scope>NUCLEOTIDE SEQUENCE [LARGE SCALE GENOMIC DNA]</scope>
    <source>
        <strain evidence="2 3">AS2.3</strain>
    </source>
</reference>
<comment type="caution">
    <text evidence="2">The sequence shown here is derived from an EMBL/GenBank/DDBJ whole genome shotgun (WGS) entry which is preliminary data.</text>
</comment>
<protein>
    <submittedName>
        <fullName evidence="2">Lambda family phage portal protein</fullName>
    </submittedName>
</protein>
<feature type="region of interest" description="Disordered" evidence="1">
    <location>
        <begin position="465"/>
        <end position="484"/>
    </location>
</feature>
<dbReference type="Proteomes" id="UP000517753">
    <property type="component" value="Unassembled WGS sequence"/>
</dbReference>
<name>A0A7Y9FKF2_9SPHN</name>
<dbReference type="Pfam" id="PF05136">
    <property type="entry name" value="Phage_portal_2"/>
    <property type="match status" value="1"/>
</dbReference>
<feature type="compositionally biased region" description="Basic and acidic residues" evidence="1">
    <location>
        <begin position="41"/>
        <end position="58"/>
    </location>
</feature>
<accession>A0A7Y9FKF2</accession>
<evidence type="ECO:0000256" key="1">
    <source>
        <dbReference type="SAM" id="MobiDB-lite"/>
    </source>
</evidence>
<organism evidence="2 3">
    <name type="scientific">Sphingomonas melonis</name>
    <dbReference type="NCBI Taxonomy" id="152682"/>
    <lineage>
        <taxon>Bacteria</taxon>
        <taxon>Pseudomonadati</taxon>
        <taxon>Pseudomonadota</taxon>
        <taxon>Alphaproteobacteria</taxon>
        <taxon>Sphingomonadales</taxon>
        <taxon>Sphingomonadaceae</taxon>
        <taxon>Sphingomonas</taxon>
    </lineage>
</organism>